<dbReference type="Proteomes" id="UP000784294">
    <property type="component" value="Unassembled WGS sequence"/>
</dbReference>
<evidence type="ECO:0000313" key="1">
    <source>
        <dbReference type="EMBL" id="VEL12480.1"/>
    </source>
</evidence>
<evidence type="ECO:0000313" key="2">
    <source>
        <dbReference type="Proteomes" id="UP000784294"/>
    </source>
</evidence>
<accession>A0A448WIA4</accession>
<dbReference type="EMBL" id="CAAALY010014871">
    <property type="protein sequence ID" value="VEL12480.1"/>
    <property type="molecule type" value="Genomic_DNA"/>
</dbReference>
<gene>
    <name evidence="1" type="ORF">PXEA_LOCUS5920</name>
</gene>
<reference evidence="1" key="1">
    <citation type="submission" date="2018-11" db="EMBL/GenBank/DDBJ databases">
        <authorList>
            <consortium name="Pathogen Informatics"/>
        </authorList>
    </citation>
    <scope>NUCLEOTIDE SEQUENCE</scope>
</reference>
<proteinExistence type="predicted"/>
<keyword evidence="2" id="KW-1185">Reference proteome</keyword>
<sequence>MFGAEDSWSYWRRVADGTDIVTTKVKVHSTIAYDNTVLSAELTVRGGPPANADQGLETQIHWPDGRNDITIQLRG</sequence>
<organism evidence="1 2">
    <name type="scientific">Protopolystoma xenopodis</name>
    <dbReference type="NCBI Taxonomy" id="117903"/>
    <lineage>
        <taxon>Eukaryota</taxon>
        <taxon>Metazoa</taxon>
        <taxon>Spiralia</taxon>
        <taxon>Lophotrochozoa</taxon>
        <taxon>Platyhelminthes</taxon>
        <taxon>Monogenea</taxon>
        <taxon>Polyopisthocotylea</taxon>
        <taxon>Polystomatidea</taxon>
        <taxon>Polystomatidae</taxon>
        <taxon>Protopolystoma</taxon>
    </lineage>
</organism>
<dbReference type="AlphaFoldDB" id="A0A448WIA4"/>
<name>A0A448WIA4_9PLAT</name>
<comment type="caution">
    <text evidence="1">The sequence shown here is derived from an EMBL/GenBank/DDBJ whole genome shotgun (WGS) entry which is preliminary data.</text>
</comment>
<protein>
    <submittedName>
        <fullName evidence="1">Uncharacterized protein</fullName>
    </submittedName>
</protein>